<name>U5BXY8_9BACT</name>
<dbReference type="AlphaFoldDB" id="U5BXY8"/>
<dbReference type="Proteomes" id="UP000016843">
    <property type="component" value="Unassembled WGS sequence"/>
</dbReference>
<evidence type="ECO:0000313" key="2">
    <source>
        <dbReference type="Proteomes" id="UP000016843"/>
    </source>
</evidence>
<gene>
    <name evidence="1" type="ORF">P872_10245</name>
</gene>
<reference evidence="1 2" key="1">
    <citation type="journal article" date="2013" name="Genome Announc.">
        <title>Draft Genome Sequence of the Psychrophilic and Alkaliphilic Rhodonellum psychrophilum Strain GCM71T.</title>
        <authorList>
            <person name="Hauptmann A.L."/>
            <person name="Glaring M.A."/>
            <person name="Hallin P.F."/>
            <person name="Prieme A."/>
            <person name="Stougaard P."/>
        </authorList>
    </citation>
    <scope>NUCLEOTIDE SEQUENCE [LARGE SCALE GENOMIC DNA]</scope>
    <source>
        <strain evidence="1 2">GCM71</strain>
    </source>
</reference>
<dbReference type="EMBL" id="AWXR01000049">
    <property type="protein sequence ID" value="ERM81491.1"/>
    <property type="molecule type" value="Genomic_DNA"/>
</dbReference>
<proteinExistence type="predicted"/>
<keyword evidence="2" id="KW-1185">Reference proteome</keyword>
<comment type="caution">
    <text evidence="1">The sequence shown here is derived from an EMBL/GenBank/DDBJ whole genome shotgun (WGS) entry which is preliminary data.</text>
</comment>
<sequence length="46" mass="5265">METADKHLSTGEKDVSLPTRLFIQEMRLEFEDSFNCKCYIGVVLGI</sequence>
<protein>
    <submittedName>
        <fullName evidence="1">Uncharacterized protein</fullName>
    </submittedName>
</protein>
<organism evidence="1 2">
    <name type="scientific">Rhodonellum psychrophilum GCM71 = DSM 17998</name>
    <dbReference type="NCBI Taxonomy" id="1123057"/>
    <lineage>
        <taxon>Bacteria</taxon>
        <taxon>Pseudomonadati</taxon>
        <taxon>Bacteroidota</taxon>
        <taxon>Cytophagia</taxon>
        <taxon>Cytophagales</taxon>
        <taxon>Cytophagaceae</taxon>
        <taxon>Rhodonellum</taxon>
    </lineage>
</organism>
<evidence type="ECO:0000313" key="1">
    <source>
        <dbReference type="EMBL" id="ERM81491.1"/>
    </source>
</evidence>
<accession>U5BXY8</accession>